<dbReference type="AlphaFoldDB" id="D9SJD7"/>
<dbReference type="Proteomes" id="UP000001235">
    <property type="component" value="Chromosome"/>
</dbReference>
<dbReference type="InterPro" id="IPR036890">
    <property type="entry name" value="HATPase_C_sf"/>
</dbReference>
<sequence precursor="true">MNLYPALPLILVAAGLALLVAIAYLARLVRRHRRSLGALLQLAQTNQEPLHLPAEAWPALTAGGIMRLEYSGNWFGQPVQESRGIEHTNRHPFTFNIRADNDISLDFRLYANSNRGETRLFAENLAGVFRLLLETSVHSKMEALSAALTEQAKLSLYLQHDLRNLAQWVEWLAADLDATTDDTSLLRLANRLKNSAPQAAARAKQILKASCKVHVNTPQPPQEIALGYTIRQAAEHAGISINIKGDARIFLRRDLFERTLDNLFANVAPLLRQHEDLSVHVEITHPTGQILARIDMPHLEEIASLPAENLFEPFASGRPGGLGLGLYQAHQSMAEAGGELVAELREKHISFLLTLPDTKSGLQN</sequence>
<evidence type="ECO:0000313" key="2">
    <source>
        <dbReference type="EMBL" id="ADL56325.1"/>
    </source>
</evidence>
<dbReference type="Gene3D" id="3.30.565.10">
    <property type="entry name" value="Histidine kinase-like ATPase, C-terminal domain"/>
    <property type="match status" value="1"/>
</dbReference>
<name>D9SJD7_GALCS</name>
<dbReference type="OrthoDB" id="9177708at2"/>
<keyword evidence="1" id="KW-0472">Membrane</keyword>
<keyword evidence="3" id="KW-1185">Reference proteome</keyword>
<dbReference type="eggNOG" id="COG0642">
    <property type="taxonomic scope" value="Bacteria"/>
</dbReference>
<evidence type="ECO:0000313" key="3">
    <source>
        <dbReference type="Proteomes" id="UP000001235"/>
    </source>
</evidence>
<dbReference type="HOGENOM" id="CLU_752113_0_0_4"/>
<keyword evidence="1" id="KW-0812">Transmembrane</keyword>
<dbReference type="EMBL" id="CP002159">
    <property type="protein sequence ID" value="ADL56325.1"/>
    <property type="molecule type" value="Genomic_DNA"/>
</dbReference>
<evidence type="ECO:0000256" key="1">
    <source>
        <dbReference type="SAM" id="Phobius"/>
    </source>
</evidence>
<organism evidence="2 3">
    <name type="scientific">Gallionella capsiferriformans (strain ES-2)</name>
    <name type="common">Gallionella ferruginea capsiferriformans (strain ES-2)</name>
    <dbReference type="NCBI Taxonomy" id="395494"/>
    <lineage>
        <taxon>Bacteria</taxon>
        <taxon>Pseudomonadati</taxon>
        <taxon>Pseudomonadota</taxon>
        <taxon>Betaproteobacteria</taxon>
        <taxon>Nitrosomonadales</taxon>
        <taxon>Gallionellaceae</taxon>
        <taxon>Gallionella</taxon>
    </lineage>
</organism>
<keyword evidence="2" id="KW-0067">ATP-binding</keyword>
<protein>
    <submittedName>
        <fullName evidence="2">ATP-binding region ATPase domain protein</fullName>
    </submittedName>
</protein>
<accession>D9SJD7</accession>
<reference evidence="2 3" key="1">
    <citation type="submission" date="2010-08" db="EMBL/GenBank/DDBJ databases">
        <title>Complete sequence of Gallionella capsiferriformans ES-2.</title>
        <authorList>
            <consortium name="US DOE Joint Genome Institute"/>
            <person name="Lucas S."/>
            <person name="Copeland A."/>
            <person name="Lapidus A."/>
            <person name="Cheng J.-F."/>
            <person name="Bruce D."/>
            <person name="Goodwin L."/>
            <person name="Pitluck S."/>
            <person name="Chertkov O."/>
            <person name="Davenport K.W."/>
            <person name="Detter J.C."/>
            <person name="Han C."/>
            <person name="Tapia R."/>
            <person name="Land M."/>
            <person name="Hauser L."/>
            <person name="Chang Y.-J."/>
            <person name="Jeffries C."/>
            <person name="Kyrpides N."/>
            <person name="Ivanova N."/>
            <person name="Mikhailova N."/>
            <person name="Shelobolina E.S."/>
            <person name="Picardal F."/>
            <person name="Roden E."/>
            <person name="Emerson D."/>
            <person name="Woyke T."/>
        </authorList>
    </citation>
    <scope>NUCLEOTIDE SEQUENCE [LARGE SCALE GENOMIC DNA]</scope>
    <source>
        <strain evidence="2 3">ES-2</strain>
    </source>
</reference>
<dbReference type="GO" id="GO:0005524">
    <property type="term" value="F:ATP binding"/>
    <property type="evidence" value="ECO:0007669"/>
    <property type="project" value="UniProtKB-KW"/>
</dbReference>
<dbReference type="SUPFAM" id="SSF55874">
    <property type="entry name" value="ATPase domain of HSP90 chaperone/DNA topoisomerase II/histidine kinase"/>
    <property type="match status" value="1"/>
</dbReference>
<keyword evidence="2" id="KW-0547">Nucleotide-binding</keyword>
<proteinExistence type="predicted"/>
<dbReference type="KEGG" id="gca:Galf_2322"/>
<feature type="transmembrane region" description="Helical" evidence="1">
    <location>
        <begin position="6"/>
        <end position="26"/>
    </location>
</feature>
<keyword evidence="1" id="KW-1133">Transmembrane helix</keyword>
<dbReference type="RefSeq" id="WP_013294248.1">
    <property type="nucleotide sequence ID" value="NC_014394.1"/>
</dbReference>
<gene>
    <name evidence="2" type="ordered locus">Galf_2322</name>
</gene>
<dbReference type="STRING" id="395494.Galf_2322"/>